<keyword evidence="1" id="KW-0175">Coiled coil</keyword>
<dbReference type="PANTHER" id="PTHR34649:SF1">
    <property type="entry name" value="CILIA- AND FLAGELLA-ASSOCIATED PROTEIN 99"/>
    <property type="match status" value="1"/>
</dbReference>
<reference evidence="4" key="1">
    <citation type="submission" date="2019-10" db="EMBL/GenBank/DDBJ databases">
        <title>Bird 10,000 Genomes (B10K) Project - Family phase.</title>
        <authorList>
            <person name="Zhang G."/>
        </authorList>
    </citation>
    <scope>NUCLEOTIDE SEQUENCE</scope>
    <source>
        <strain evidence="4">B10K-DU-002-57</strain>
        <tissue evidence="4">Muscle</tissue>
    </source>
</reference>
<evidence type="ECO:0000256" key="1">
    <source>
        <dbReference type="SAM" id="Coils"/>
    </source>
</evidence>
<keyword evidence="3" id="KW-1133">Transmembrane helix</keyword>
<feature type="non-terminal residue" evidence="4">
    <location>
        <position position="1"/>
    </location>
</feature>
<dbReference type="InterPro" id="IPR039341">
    <property type="entry name" value="CFAP99"/>
</dbReference>
<dbReference type="Proteomes" id="UP000614263">
    <property type="component" value="Unassembled WGS sequence"/>
</dbReference>
<evidence type="ECO:0000256" key="2">
    <source>
        <dbReference type="SAM" id="MobiDB-lite"/>
    </source>
</evidence>
<name>A0A852B6H1_9CORV</name>
<feature type="coiled-coil region" evidence="1">
    <location>
        <begin position="352"/>
        <end position="382"/>
    </location>
</feature>
<feature type="compositionally biased region" description="Basic and acidic residues" evidence="2">
    <location>
        <begin position="409"/>
        <end position="426"/>
    </location>
</feature>
<accession>A0A852B6H1</accession>
<dbReference type="EMBL" id="WEZZ01014219">
    <property type="protein sequence ID" value="NXP61143.1"/>
    <property type="molecule type" value="Genomic_DNA"/>
</dbReference>
<dbReference type="PANTHER" id="PTHR34649">
    <property type="entry name" value="CILIA- AND FLAGELLA-ASSOCIATED PROTEIN 99"/>
    <property type="match status" value="1"/>
</dbReference>
<keyword evidence="3" id="KW-0812">Transmembrane</keyword>
<protein>
    <submittedName>
        <fullName evidence="4">CFA99 protein</fullName>
    </submittedName>
</protein>
<organism evidence="4 5">
    <name type="scientific">Chloropsis cyanopogon</name>
    <dbReference type="NCBI Taxonomy" id="1218682"/>
    <lineage>
        <taxon>Eukaryota</taxon>
        <taxon>Metazoa</taxon>
        <taxon>Chordata</taxon>
        <taxon>Craniata</taxon>
        <taxon>Vertebrata</taxon>
        <taxon>Euteleostomi</taxon>
        <taxon>Archelosauria</taxon>
        <taxon>Archosauria</taxon>
        <taxon>Dinosauria</taxon>
        <taxon>Saurischia</taxon>
        <taxon>Theropoda</taxon>
        <taxon>Coelurosauria</taxon>
        <taxon>Aves</taxon>
        <taxon>Neognathae</taxon>
        <taxon>Neoaves</taxon>
        <taxon>Telluraves</taxon>
        <taxon>Australaves</taxon>
        <taxon>Passeriformes</taxon>
        <taxon>Corvoidea</taxon>
        <taxon>Irenidae</taxon>
        <taxon>Chloropsis</taxon>
    </lineage>
</organism>
<sequence>RWQPKVQQLIEKLTDKLSNHTITVKTSRVTQPKEFNLTVPKPRAIPPPSPAPLPVLPKRQPVPPSIYKPPKERKQLEEIKTKNIQKAKVSVFLAPFICFKFLYRIISAVLVLWSQIPCEQYLEAVWESALTQYFEELRKQAQDLIDNIPIKLNTAAILREGALYQRKLEEELKRIENLQQGAGDPSEFLEWQKQMRGKDLEEQLAEIECRRLQGKLSYEEAVLAHQNVIQENKKKADLLREEKAELMHLCAEKRLEEQKEMKELVEQVMEGHKNVKQVKAKIQEYKQQIVQQVCEESEELLRQALEEKEDQNRKRYELIQQIRAIESTPSIRHKFVDLTETGGHGLFGEMSIVELRERLALLKEAQKAAEEEKRNQIIHEKQAKEQLILDKLDQISQFRAELGRAAALKQEEKKKSQSGERSMKDERILNLQKKIVEKTMERKKQAGLL</sequence>
<evidence type="ECO:0000313" key="5">
    <source>
        <dbReference type="Proteomes" id="UP000614263"/>
    </source>
</evidence>
<keyword evidence="3" id="KW-0472">Membrane</keyword>
<comment type="caution">
    <text evidence="4">The sequence shown here is derived from an EMBL/GenBank/DDBJ whole genome shotgun (WGS) entry which is preliminary data.</text>
</comment>
<evidence type="ECO:0000256" key="3">
    <source>
        <dbReference type="SAM" id="Phobius"/>
    </source>
</evidence>
<feature type="transmembrane region" description="Helical" evidence="3">
    <location>
        <begin position="89"/>
        <end position="113"/>
    </location>
</feature>
<feature type="region of interest" description="Disordered" evidence="2">
    <location>
        <begin position="407"/>
        <end position="426"/>
    </location>
</feature>
<gene>
    <name evidence="4" type="primary">Cfap99</name>
    <name evidence="4" type="ORF">CHLCYA_R04819</name>
</gene>
<dbReference type="AlphaFoldDB" id="A0A852B6H1"/>
<keyword evidence="5" id="KW-1185">Reference proteome</keyword>
<feature type="coiled-coil region" evidence="1">
    <location>
        <begin position="229"/>
        <end position="321"/>
    </location>
</feature>
<proteinExistence type="predicted"/>
<evidence type="ECO:0000313" key="4">
    <source>
        <dbReference type="EMBL" id="NXP61143.1"/>
    </source>
</evidence>
<feature type="non-terminal residue" evidence="4">
    <location>
        <position position="449"/>
    </location>
</feature>